<reference evidence="2 3" key="1">
    <citation type="submission" date="2022-11" db="EMBL/GenBank/DDBJ databases">
        <title>Minimal conservation of predation-associated metabolite biosynthetic gene clusters underscores biosynthetic potential of Myxococcota including descriptions for ten novel species: Archangium lansinium sp. nov., Myxococcus landrumus sp. nov., Nannocystis bai.</title>
        <authorList>
            <person name="Ahearne A."/>
            <person name="Stevens C."/>
            <person name="Dowd S."/>
        </authorList>
    </citation>
    <scope>NUCLEOTIDE SEQUENCE [LARGE SCALE GENOMIC DNA]</scope>
    <source>
        <strain evidence="2 3">RJM3</strain>
    </source>
</reference>
<keyword evidence="3" id="KW-1185">Reference proteome</keyword>
<dbReference type="Proteomes" id="UP001221411">
    <property type="component" value="Unassembled WGS sequence"/>
</dbReference>
<proteinExistence type="predicted"/>
<dbReference type="EMBL" id="JAQNDO010000001">
    <property type="protein sequence ID" value="MDC0740240.1"/>
    <property type="molecule type" value="Genomic_DNA"/>
</dbReference>
<dbReference type="PROSITE" id="PS00409">
    <property type="entry name" value="PROKAR_NTER_METHYL"/>
    <property type="match status" value="1"/>
</dbReference>
<feature type="region of interest" description="Disordered" evidence="1">
    <location>
        <begin position="252"/>
        <end position="285"/>
    </location>
</feature>
<dbReference type="NCBIfam" id="TIGR02532">
    <property type="entry name" value="IV_pilin_GFxxxE"/>
    <property type="match status" value="1"/>
</dbReference>
<gene>
    <name evidence="2" type="ORF">POL67_02705</name>
</gene>
<evidence type="ECO:0000313" key="3">
    <source>
        <dbReference type="Proteomes" id="UP001221411"/>
    </source>
</evidence>
<evidence type="ECO:0000256" key="1">
    <source>
        <dbReference type="SAM" id="MobiDB-lite"/>
    </source>
</evidence>
<organism evidence="2 3">
    <name type="scientific">Polyangium mundeleinium</name>
    <dbReference type="NCBI Taxonomy" id="2995306"/>
    <lineage>
        <taxon>Bacteria</taxon>
        <taxon>Pseudomonadati</taxon>
        <taxon>Myxococcota</taxon>
        <taxon>Polyangia</taxon>
        <taxon>Polyangiales</taxon>
        <taxon>Polyangiaceae</taxon>
        <taxon>Polyangium</taxon>
    </lineage>
</organism>
<dbReference type="Pfam" id="PF07963">
    <property type="entry name" value="N_methyl"/>
    <property type="match status" value="1"/>
</dbReference>
<sequence length="285" mass="28549">MKRRGFTLLEVMVAVAILGLGLTAILSAQAGAFSASSHARNLSVATSLARCKMGEVEEHLFREGFQELEEIESGPCCEGDETPNLKCTWKIEKPQFPEPKPGEMELDTGLDLSSTQNGGANPSSTAGAAGGLGAMGGLLGLAGGATPPAAGDLAGGGLGDVAGALGGATGADALGGMLQLVGTFVYPALKSIFETNTRRVTVTVTWTEGTREHSFDVVQWVTNPKPTLITNDALDAVEAQMNPTGGGITGGGTNATGGGPTGGGNPFGGGTRTGFPGMPGGGMGR</sequence>
<dbReference type="InterPro" id="IPR012902">
    <property type="entry name" value="N_methyl_site"/>
</dbReference>
<evidence type="ECO:0000313" key="2">
    <source>
        <dbReference type="EMBL" id="MDC0740240.1"/>
    </source>
</evidence>
<feature type="region of interest" description="Disordered" evidence="1">
    <location>
        <begin position="95"/>
        <end position="126"/>
    </location>
</feature>
<accession>A0ABT5EEK0</accession>
<comment type="caution">
    <text evidence="2">The sequence shown here is derived from an EMBL/GenBank/DDBJ whole genome shotgun (WGS) entry which is preliminary data.</text>
</comment>
<name>A0ABT5EEK0_9BACT</name>
<protein>
    <submittedName>
        <fullName evidence="2">Prepilin-type N-terminal cleavage/methylation domain-containing protein</fullName>
    </submittedName>
</protein>
<dbReference type="RefSeq" id="WP_271915229.1">
    <property type="nucleotide sequence ID" value="NZ_JAQNDO010000001.1"/>
</dbReference>
<feature type="compositionally biased region" description="Polar residues" evidence="1">
    <location>
        <begin position="111"/>
        <end position="125"/>
    </location>
</feature>